<dbReference type="InterPro" id="IPR017853">
    <property type="entry name" value="GH"/>
</dbReference>
<dbReference type="InterPro" id="IPR001360">
    <property type="entry name" value="Glyco_hydro_1"/>
</dbReference>
<dbReference type="PANTHER" id="PTHR10353:SF137">
    <property type="entry name" value="MYROSINASE 3-RELATED"/>
    <property type="match status" value="1"/>
</dbReference>
<dbReference type="GO" id="GO:0008422">
    <property type="term" value="F:beta-glucosidase activity"/>
    <property type="evidence" value="ECO:0007669"/>
    <property type="project" value="TreeGrafter"/>
</dbReference>
<sequence>MGMDVYRFSISWSRIFPKGSPRHGRVNEEGIIYYNNLINELLKNGIEPFITLFHWDMPQALEDEYGGFRSKRIVEDFGIFAEECFRAFGDRVKYWVTVNEPLVFSLGGYDLGIHAPGRCSAGFGNCTAGNSAKEPYMVTHNMLLAHAAAVKIYRTKYQGNQKGSIGIALVVSWVVPFTKSKLDQRAARRALDFRIGWFLDPLTLGKYPDSVTSLVGARLPRFTAEEANALKGSFDFLGYNYYTTQYTISNPNPPNPLNTDYLLDARANLSYQVNGIYIGSDEGVSDFRSYPAGLRYALSCIKHRYNNPPIYITETGYVDFDNGTTPLEQALNDSKRVKYHSEHLSYLLKAIREGADVRGYLVWSLLDSFEWSSGYNYRFGLYHVDYKDNLKRHPKTSAHWFKHILQR</sequence>
<dbReference type="PANTHER" id="PTHR10353">
    <property type="entry name" value="GLYCOSYL HYDROLASE"/>
    <property type="match status" value="1"/>
</dbReference>
<accession>B8LQ52</accession>
<evidence type="ECO:0000256" key="4">
    <source>
        <dbReference type="RuleBase" id="RU003690"/>
    </source>
</evidence>
<dbReference type="Pfam" id="PF00232">
    <property type="entry name" value="Glyco_hydro_1"/>
    <property type="match status" value="1"/>
</dbReference>
<organism evidence="5">
    <name type="scientific">Picea sitchensis</name>
    <name type="common">Sitka spruce</name>
    <name type="synonym">Pinus sitchensis</name>
    <dbReference type="NCBI Taxonomy" id="3332"/>
    <lineage>
        <taxon>Eukaryota</taxon>
        <taxon>Viridiplantae</taxon>
        <taxon>Streptophyta</taxon>
        <taxon>Embryophyta</taxon>
        <taxon>Tracheophyta</taxon>
        <taxon>Spermatophyta</taxon>
        <taxon>Pinopsida</taxon>
        <taxon>Pinidae</taxon>
        <taxon>Conifers I</taxon>
        <taxon>Pinales</taxon>
        <taxon>Pinaceae</taxon>
        <taxon>Picea</taxon>
    </lineage>
</organism>
<dbReference type="AlphaFoldDB" id="B8LQ52"/>
<evidence type="ECO:0000256" key="3">
    <source>
        <dbReference type="ARBA" id="ARBA00023295"/>
    </source>
</evidence>
<dbReference type="Gene3D" id="3.20.20.80">
    <property type="entry name" value="Glycosidases"/>
    <property type="match status" value="1"/>
</dbReference>
<keyword evidence="3" id="KW-0326">Glycosidase</keyword>
<reference evidence="5" key="1">
    <citation type="submission" date="2007-06" db="EMBL/GenBank/DDBJ databases">
        <title>Full length cDNA sequences from Sitka Spruce (Picea sitchensis).</title>
        <authorList>
            <person name="Ralph S.G."/>
            <person name="Chun H.E."/>
            <person name="Liao N."/>
            <person name="Ali J."/>
            <person name="Reid K."/>
            <person name="Kolosova N."/>
            <person name="Cooper N."/>
            <person name="Cullis C."/>
            <person name="Jancsik S."/>
            <person name="Moore R."/>
            <person name="Mayo M."/>
            <person name="Wagner S."/>
            <person name="Holt R.A."/>
            <person name="Jones S.J.M."/>
            <person name="Marra M.A."/>
            <person name="Ritland C.E."/>
            <person name="Ritland K."/>
            <person name="Bohlmann J."/>
        </authorList>
    </citation>
    <scope>NUCLEOTIDE SEQUENCE</scope>
    <source>
        <tissue evidence="5">Bark</tissue>
    </source>
</reference>
<dbReference type="CAZy" id="GH1">
    <property type="family name" value="Glycoside Hydrolase Family 1"/>
</dbReference>
<evidence type="ECO:0000256" key="2">
    <source>
        <dbReference type="ARBA" id="ARBA00022801"/>
    </source>
</evidence>
<evidence type="ECO:0000313" key="5">
    <source>
        <dbReference type="EMBL" id="ABR17782.1"/>
    </source>
</evidence>
<dbReference type="SUPFAM" id="SSF51445">
    <property type="entry name" value="(Trans)glycosidases"/>
    <property type="match status" value="1"/>
</dbReference>
<comment type="similarity">
    <text evidence="1 4">Belongs to the glycosyl hydrolase 1 family.</text>
</comment>
<dbReference type="GO" id="GO:0005975">
    <property type="term" value="P:carbohydrate metabolic process"/>
    <property type="evidence" value="ECO:0007669"/>
    <property type="project" value="InterPro"/>
</dbReference>
<name>B8LQ52_PICSI</name>
<dbReference type="FunFam" id="3.20.20.80:FF:000020">
    <property type="entry name" value="Beta-glucosidase 12"/>
    <property type="match status" value="1"/>
</dbReference>
<protein>
    <recommendedName>
        <fullName evidence="6">Beta-glucosidase 12-like</fullName>
    </recommendedName>
</protein>
<dbReference type="PRINTS" id="PR00131">
    <property type="entry name" value="GLHYDRLASE1"/>
</dbReference>
<keyword evidence="2" id="KW-0378">Hydrolase</keyword>
<evidence type="ECO:0008006" key="6">
    <source>
        <dbReference type="Google" id="ProtNLM"/>
    </source>
</evidence>
<evidence type="ECO:0000256" key="1">
    <source>
        <dbReference type="ARBA" id="ARBA00010838"/>
    </source>
</evidence>
<proteinExistence type="evidence at transcript level"/>
<dbReference type="EMBL" id="EF677990">
    <property type="protein sequence ID" value="ABR17782.1"/>
    <property type="molecule type" value="mRNA"/>
</dbReference>